<dbReference type="EMBL" id="CAUJNA010003806">
    <property type="protein sequence ID" value="CAJ1410155.1"/>
    <property type="molecule type" value="Genomic_DNA"/>
</dbReference>
<evidence type="ECO:0000313" key="1">
    <source>
        <dbReference type="EMBL" id="CAJ1410155.1"/>
    </source>
</evidence>
<protein>
    <submittedName>
        <fullName evidence="1">Uncharacterized protein</fullName>
    </submittedName>
</protein>
<accession>A0AA36JPR4</accession>
<gene>
    <name evidence="1" type="ORF">EVOR1521_LOCUS31071</name>
</gene>
<sequence length="499" mass="56094">MWKVLILAGAIAEDCFESFEEDAGLHQFSVGLPNTDEDLFRYYAMQCVHNGGHFLLYRSSLRSTLKLAEQGYWAAVLQSLEQMSAEEIYRLENLGICAPRHCSEEEELGLGWRFLARNVLPELQELTNHGGTILERLTTQLEVETSSATELLKTALSGWMSGRGSPERCFQQVINSCDFQRSPLEPANPPGRLAIAVVGLLARLADPASIMEKVVAPAVAKGMDVDFYVCLGLTLPFFHSWWQNPLPNPAMVNASLEEVRDQLVTQARSFGVRHAVVTFLPNDIEVRKPSRPGPYLGRRWDGTLRGFLRVRQQMELLWNFSIEPFTSVGGSYSHVMYILEDYSMVDEVDLSLFPDPWTVYSPRFGVLCDAYRDRANLARPINTMMIVGGEVAKTLLSSVYTQFYADDKQDLVATAQSVEHYVQLHAEANGVSWAFVPQNWLPGMRVTFTLPEPDGTPVPCYKAGNAETARRARDQCVDLSKLKYAFCEDLRNKQLELSS</sequence>
<dbReference type="AlphaFoldDB" id="A0AA36JPR4"/>
<keyword evidence="2" id="KW-1185">Reference proteome</keyword>
<organism evidence="1 2">
    <name type="scientific">Effrenium voratum</name>
    <dbReference type="NCBI Taxonomy" id="2562239"/>
    <lineage>
        <taxon>Eukaryota</taxon>
        <taxon>Sar</taxon>
        <taxon>Alveolata</taxon>
        <taxon>Dinophyceae</taxon>
        <taxon>Suessiales</taxon>
        <taxon>Symbiodiniaceae</taxon>
        <taxon>Effrenium</taxon>
    </lineage>
</organism>
<evidence type="ECO:0000313" key="2">
    <source>
        <dbReference type="Proteomes" id="UP001178507"/>
    </source>
</evidence>
<name>A0AA36JPR4_9DINO</name>
<proteinExistence type="predicted"/>
<dbReference type="Proteomes" id="UP001178507">
    <property type="component" value="Unassembled WGS sequence"/>
</dbReference>
<comment type="caution">
    <text evidence="1">The sequence shown here is derived from an EMBL/GenBank/DDBJ whole genome shotgun (WGS) entry which is preliminary data.</text>
</comment>
<reference evidence="1" key="1">
    <citation type="submission" date="2023-08" db="EMBL/GenBank/DDBJ databases">
        <authorList>
            <person name="Chen Y."/>
            <person name="Shah S."/>
            <person name="Dougan E. K."/>
            <person name="Thang M."/>
            <person name="Chan C."/>
        </authorList>
    </citation>
    <scope>NUCLEOTIDE SEQUENCE</scope>
</reference>